<feature type="transmembrane region" description="Helical" evidence="2">
    <location>
        <begin position="18"/>
        <end position="39"/>
    </location>
</feature>
<feature type="compositionally biased region" description="Basic and acidic residues" evidence="1">
    <location>
        <begin position="164"/>
        <end position="180"/>
    </location>
</feature>
<dbReference type="Pfam" id="PF26413">
    <property type="entry name" value="DUF8108"/>
    <property type="match status" value="1"/>
</dbReference>
<dbReference type="RefSeq" id="WP_006067488.1">
    <property type="nucleotide sequence ID" value="NZ_CP031305.1"/>
</dbReference>
<evidence type="ECO:0000256" key="2">
    <source>
        <dbReference type="SAM" id="Phobius"/>
    </source>
</evidence>
<dbReference type="KEGG" id="nbg:DV706_11135"/>
<gene>
    <name evidence="4" type="ORF">DV706_11135</name>
</gene>
<sequence>MSDSTSSVVALADSVSDLLYGIAGWSLVVLGLMLAGAGGRVLLEFGLTTSATVGATILFGLAFVTTAVGLFVNPRFRRRLERRHAPSQFGWVQSVDQRVIRPEEQCRERCVACGSRIEQGMVRRYREEYAVVGIPIYTRSVGYNHYCLECATAELQGGEPAAETAREDEPGKCEFSLERQ</sequence>
<dbReference type="GeneID" id="39851810"/>
<feature type="transmembrane region" description="Helical" evidence="2">
    <location>
        <begin position="51"/>
        <end position="73"/>
    </location>
</feature>
<accession>A0A4D6HMZ6</accession>
<name>A0A4D6HMZ6_9EURY</name>
<keyword evidence="2" id="KW-0812">Transmembrane</keyword>
<dbReference type="InterPro" id="IPR058421">
    <property type="entry name" value="DUF8108_C"/>
</dbReference>
<dbReference type="AlphaFoldDB" id="A0A4D6HMZ6"/>
<feature type="region of interest" description="Disordered" evidence="1">
    <location>
        <begin position="160"/>
        <end position="180"/>
    </location>
</feature>
<evidence type="ECO:0000259" key="3">
    <source>
        <dbReference type="Pfam" id="PF26413"/>
    </source>
</evidence>
<evidence type="ECO:0000313" key="4">
    <source>
        <dbReference type="EMBL" id="QCC54971.1"/>
    </source>
</evidence>
<evidence type="ECO:0000256" key="1">
    <source>
        <dbReference type="SAM" id="MobiDB-lite"/>
    </source>
</evidence>
<protein>
    <recommendedName>
        <fullName evidence="3">DUF8108 domain-containing protein</fullName>
    </recommendedName>
</protein>
<dbReference type="EMBL" id="CP031305">
    <property type="protein sequence ID" value="QCC54971.1"/>
    <property type="molecule type" value="Genomic_DNA"/>
</dbReference>
<organism evidence="4 5">
    <name type="scientific">Natronorubrum bangense</name>
    <dbReference type="NCBI Taxonomy" id="61858"/>
    <lineage>
        <taxon>Archaea</taxon>
        <taxon>Methanobacteriati</taxon>
        <taxon>Methanobacteriota</taxon>
        <taxon>Stenosarchaea group</taxon>
        <taxon>Halobacteria</taxon>
        <taxon>Halobacteriales</taxon>
        <taxon>Natrialbaceae</taxon>
        <taxon>Natronorubrum</taxon>
    </lineage>
</organism>
<dbReference type="Proteomes" id="UP000296822">
    <property type="component" value="Chromosome"/>
</dbReference>
<proteinExistence type="predicted"/>
<keyword evidence="2" id="KW-0472">Membrane</keyword>
<reference evidence="4 5" key="1">
    <citation type="journal article" date="2019" name="Nat. Commun.">
        <title>A new type of DNA phosphorothioation-based antiviral system in archaea.</title>
        <authorList>
            <person name="Xiong L."/>
            <person name="Liu S."/>
            <person name="Chen S."/>
            <person name="Xiao Y."/>
            <person name="Zhu B."/>
            <person name="Gao Y."/>
            <person name="Zhang Y."/>
            <person name="Chen B."/>
            <person name="Luo J."/>
            <person name="Deng Z."/>
            <person name="Chen X."/>
            <person name="Wang L."/>
            <person name="Chen S."/>
        </authorList>
    </citation>
    <scope>NUCLEOTIDE SEQUENCE [LARGE SCALE GENOMIC DNA]</scope>
    <source>
        <strain evidence="4 5">JCM 10635</strain>
    </source>
</reference>
<keyword evidence="2" id="KW-1133">Transmembrane helix</keyword>
<feature type="domain" description="DUF8108" evidence="3">
    <location>
        <begin position="81"/>
        <end position="151"/>
    </location>
</feature>
<evidence type="ECO:0000313" key="5">
    <source>
        <dbReference type="Proteomes" id="UP000296822"/>
    </source>
</evidence>